<organism evidence="1 2">
    <name type="scientific">Portunus trituberculatus</name>
    <name type="common">Swimming crab</name>
    <name type="synonym">Neptunus trituberculatus</name>
    <dbReference type="NCBI Taxonomy" id="210409"/>
    <lineage>
        <taxon>Eukaryota</taxon>
        <taxon>Metazoa</taxon>
        <taxon>Ecdysozoa</taxon>
        <taxon>Arthropoda</taxon>
        <taxon>Crustacea</taxon>
        <taxon>Multicrustacea</taxon>
        <taxon>Malacostraca</taxon>
        <taxon>Eumalacostraca</taxon>
        <taxon>Eucarida</taxon>
        <taxon>Decapoda</taxon>
        <taxon>Pleocyemata</taxon>
        <taxon>Brachyura</taxon>
        <taxon>Eubrachyura</taxon>
        <taxon>Portunoidea</taxon>
        <taxon>Portunidae</taxon>
        <taxon>Portuninae</taxon>
        <taxon>Portunus</taxon>
    </lineage>
</organism>
<gene>
    <name evidence="1" type="ORF">E2C01_100463</name>
</gene>
<dbReference type="Proteomes" id="UP000324222">
    <property type="component" value="Unassembled WGS sequence"/>
</dbReference>
<protein>
    <submittedName>
        <fullName evidence="1">Uncharacterized protein</fullName>
    </submittedName>
</protein>
<proteinExistence type="predicted"/>
<sequence>MPRGLQDLVALFPGSNSQALASGRYRYRNQHWHCYEELQVVDGLAMGARHRPQHDLPYYDLTKELMRNFHPSLPML</sequence>
<comment type="caution">
    <text evidence="1">The sequence shown here is derived from an EMBL/GenBank/DDBJ whole genome shotgun (WGS) entry which is preliminary data.</text>
</comment>
<accession>A0A5B7KDL4</accession>
<name>A0A5B7KDL4_PORTR</name>
<reference evidence="1 2" key="1">
    <citation type="submission" date="2019-05" db="EMBL/GenBank/DDBJ databases">
        <title>Another draft genome of Portunus trituberculatus and its Hox gene families provides insights of decapod evolution.</title>
        <authorList>
            <person name="Jeong J.-H."/>
            <person name="Song I."/>
            <person name="Kim S."/>
            <person name="Choi T."/>
            <person name="Kim D."/>
            <person name="Ryu S."/>
            <person name="Kim W."/>
        </authorList>
    </citation>
    <scope>NUCLEOTIDE SEQUENCE [LARGE SCALE GENOMIC DNA]</scope>
    <source>
        <tissue evidence="1">Muscle</tissue>
    </source>
</reference>
<evidence type="ECO:0000313" key="2">
    <source>
        <dbReference type="Proteomes" id="UP000324222"/>
    </source>
</evidence>
<evidence type="ECO:0000313" key="1">
    <source>
        <dbReference type="EMBL" id="MPD04757.1"/>
    </source>
</evidence>
<dbReference type="AlphaFoldDB" id="A0A5B7KDL4"/>
<keyword evidence="2" id="KW-1185">Reference proteome</keyword>
<dbReference type="EMBL" id="VSRR010142591">
    <property type="protein sequence ID" value="MPD04757.1"/>
    <property type="molecule type" value="Genomic_DNA"/>
</dbReference>